<name>A0A6N3FFW2_CLOBU</name>
<organism evidence="1">
    <name type="scientific">Clostridium butyricum</name>
    <dbReference type="NCBI Taxonomy" id="1492"/>
    <lineage>
        <taxon>Bacteria</taxon>
        <taxon>Bacillati</taxon>
        <taxon>Bacillota</taxon>
        <taxon>Clostridia</taxon>
        <taxon>Eubacteriales</taxon>
        <taxon>Clostridiaceae</taxon>
        <taxon>Clostridium</taxon>
    </lineage>
</organism>
<sequence length="475" mass="55328">MENSNFIMLRNEIIRSKLEKVDDRTKKRTKDSLCVRYNNNKLIGVLCALDQSITRNGLCKFTIEELCTVCGVKAIRGYNKDKETGEIIPKSIEQIKLILKLLIDDGYISNINVDLEKVKTTEMISCTYFNKIDDDYKDGFFKLNIDIYNKLLSLKNVDAMVLYCNVKSRIGENNYYCYTALDTFNVDTNIANNTIEKCFKLLKENGLLFTANIGQVRKNRETSNYVTYYVLKEKNVYSALEQAIEDAKSYGFHVLTKFQDSKIKQLNGYKGQKQKQLNAGKIVSKELENKIAELEEKYSYNCEYSKKDLLKLGDKLLHELGLDEQGIDLGMIAKEYDLSVYKYEDLDEIIAILEEMKDKQSKDKHKGIKCTPVSERNMDNLAEVSKEDMWEAIENDANKVRLQNNNEDDWGICAEDMDFESETNIKVVKMKPRKEYDVQDKQERLRKLNELEKKEAEYIRLKKVDEEFEKFIDSL</sequence>
<dbReference type="AlphaFoldDB" id="A0A6N3FFW2"/>
<evidence type="ECO:0000313" key="1">
    <source>
        <dbReference type="EMBL" id="VYU50820.1"/>
    </source>
</evidence>
<gene>
    <name evidence="1" type="ORF">CBLFYP62_02558</name>
</gene>
<evidence type="ECO:0008006" key="2">
    <source>
        <dbReference type="Google" id="ProtNLM"/>
    </source>
</evidence>
<dbReference type="EMBL" id="CACRTU010000024">
    <property type="protein sequence ID" value="VYU50820.1"/>
    <property type="molecule type" value="Genomic_DNA"/>
</dbReference>
<proteinExistence type="predicted"/>
<accession>A0A6N3FFW2</accession>
<dbReference type="RefSeq" id="WP_156736953.1">
    <property type="nucleotide sequence ID" value="NZ_CACRTU010000024.1"/>
</dbReference>
<protein>
    <recommendedName>
        <fullName evidence="2">Replication protein</fullName>
    </recommendedName>
</protein>
<reference evidence="1" key="1">
    <citation type="submission" date="2019-11" db="EMBL/GenBank/DDBJ databases">
        <authorList>
            <person name="Feng L."/>
        </authorList>
    </citation>
    <scope>NUCLEOTIDE SEQUENCE</scope>
    <source>
        <strain evidence="1">CButyricumLFYP62</strain>
    </source>
</reference>